<proteinExistence type="predicted"/>
<organism evidence="2 3">
    <name type="scientific">Thomasclavelia spiroformis</name>
    <dbReference type="NCBI Taxonomy" id="29348"/>
    <lineage>
        <taxon>Bacteria</taxon>
        <taxon>Bacillati</taxon>
        <taxon>Bacillota</taxon>
        <taxon>Erysipelotrichia</taxon>
        <taxon>Erysipelotrichales</taxon>
        <taxon>Coprobacillaceae</taxon>
        <taxon>Thomasclavelia</taxon>
    </lineage>
</organism>
<dbReference type="Proteomes" id="UP000196258">
    <property type="component" value="Unassembled WGS sequence"/>
</dbReference>
<gene>
    <name evidence="2" type="ORF">B5E91_09800</name>
</gene>
<dbReference type="EMBL" id="NFLB01000011">
    <property type="protein sequence ID" value="OUQ04435.1"/>
    <property type="molecule type" value="Genomic_DNA"/>
</dbReference>
<dbReference type="Pfam" id="PF08867">
    <property type="entry name" value="FRG"/>
    <property type="match status" value="1"/>
</dbReference>
<accession>A0A1Y4QGM2</accession>
<comment type="caution">
    <text evidence="2">The sequence shown here is derived from an EMBL/GenBank/DDBJ whole genome shotgun (WGS) entry which is preliminary data.</text>
</comment>
<dbReference type="InterPro" id="IPR014966">
    <property type="entry name" value="FRG-dom"/>
</dbReference>
<reference evidence="3" key="1">
    <citation type="submission" date="2017-04" db="EMBL/GenBank/DDBJ databases">
        <title>Function of individual gut microbiota members based on whole genome sequencing of pure cultures obtained from chicken caecum.</title>
        <authorList>
            <person name="Medvecky M."/>
            <person name="Cejkova D."/>
            <person name="Polansky O."/>
            <person name="Karasova D."/>
            <person name="Kubasova T."/>
            <person name="Cizek A."/>
            <person name="Rychlik I."/>
        </authorList>
    </citation>
    <scope>NUCLEOTIDE SEQUENCE [LARGE SCALE GENOMIC DNA]</scope>
    <source>
        <strain evidence="3">An149</strain>
    </source>
</reference>
<feature type="domain" description="FRG" evidence="1">
    <location>
        <begin position="44"/>
        <end position="136"/>
    </location>
</feature>
<dbReference type="RefSeq" id="WP_087257216.1">
    <property type="nucleotide sequence ID" value="NZ_NFLB01000011.1"/>
</dbReference>
<dbReference type="AlphaFoldDB" id="A0A1Y4QGM2"/>
<evidence type="ECO:0000313" key="3">
    <source>
        <dbReference type="Proteomes" id="UP000196258"/>
    </source>
</evidence>
<sequence length="341" mass="41095">MNYGVNENNEKREDVYMGVVSSYLDKITEEIEFLQKKHYKKYDSRALIAFRGEPRDFMDTKLMPSIFREPPLISKEKHLFELFCDYELIEHNKRNIDKAIETQHYASISRMLDVTFNAAVALYFACSNNEDDGFVYVFCFPKYYSPHSNYIEDFYTDILKSKEIKTYFKNFKVFSHTYSNDRIKAQSGGFIFFPGDTYSPINHIYYKRIEIKKEDKEKILEELDVIFHINKARLFPEKDKIVEIITEKFMQNDYLLEELTIKSELESCYRRISYEINMFDDIDKINKLRYLRKEKEDLLMYIKKQFLKYDLNSEDLKKDIGEFDSLIEDINKKFDFYMSII</sequence>
<name>A0A1Y4QGM2_9FIRM</name>
<evidence type="ECO:0000313" key="2">
    <source>
        <dbReference type="EMBL" id="OUQ04435.1"/>
    </source>
</evidence>
<dbReference type="SMART" id="SM00901">
    <property type="entry name" value="FRG"/>
    <property type="match status" value="1"/>
</dbReference>
<protein>
    <recommendedName>
        <fullName evidence="1">FRG domain-containing protein</fullName>
    </recommendedName>
</protein>
<evidence type="ECO:0000259" key="1">
    <source>
        <dbReference type="SMART" id="SM00901"/>
    </source>
</evidence>